<evidence type="ECO:0000313" key="2">
    <source>
        <dbReference type="EMBL" id="MCE3215420.1"/>
    </source>
</evidence>
<dbReference type="EMBL" id="JACEIK010011054">
    <property type="protein sequence ID" value="MCE3215420.1"/>
    <property type="molecule type" value="Genomic_DNA"/>
</dbReference>
<evidence type="ECO:0000313" key="3">
    <source>
        <dbReference type="Proteomes" id="UP000823775"/>
    </source>
</evidence>
<organism evidence="2 3">
    <name type="scientific">Datura stramonium</name>
    <name type="common">Jimsonweed</name>
    <name type="synonym">Common thornapple</name>
    <dbReference type="NCBI Taxonomy" id="4076"/>
    <lineage>
        <taxon>Eukaryota</taxon>
        <taxon>Viridiplantae</taxon>
        <taxon>Streptophyta</taxon>
        <taxon>Embryophyta</taxon>
        <taxon>Tracheophyta</taxon>
        <taxon>Spermatophyta</taxon>
        <taxon>Magnoliopsida</taxon>
        <taxon>eudicotyledons</taxon>
        <taxon>Gunneridae</taxon>
        <taxon>Pentapetalae</taxon>
        <taxon>asterids</taxon>
        <taxon>lamiids</taxon>
        <taxon>Solanales</taxon>
        <taxon>Solanaceae</taxon>
        <taxon>Solanoideae</taxon>
        <taxon>Datureae</taxon>
        <taxon>Datura</taxon>
    </lineage>
</organism>
<proteinExistence type="predicted"/>
<evidence type="ECO:0000256" key="1">
    <source>
        <dbReference type="SAM" id="MobiDB-lite"/>
    </source>
</evidence>
<protein>
    <submittedName>
        <fullName evidence="2">Uncharacterized protein</fullName>
    </submittedName>
</protein>
<feature type="region of interest" description="Disordered" evidence="1">
    <location>
        <begin position="1"/>
        <end position="26"/>
    </location>
</feature>
<accession>A0ABS8WTM3</accession>
<keyword evidence="3" id="KW-1185">Reference proteome</keyword>
<comment type="caution">
    <text evidence="2">The sequence shown here is derived from an EMBL/GenBank/DDBJ whole genome shotgun (WGS) entry which is preliminary data.</text>
</comment>
<gene>
    <name evidence="2" type="ORF">HAX54_002334</name>
</gene>
<name>A0ABS8WTM3_DATST</name>
<dbReference type="Proteomes" id="UP000823775">
    <property type="component" value="Unassembled WGS sequence"/>
</dbReference>
<reference evidence="2 3" key="1">
    <citation type="journal article" date="2021" name="BMC Genomics">
        <title>Datura genome reveals duplications of psychoactive alkaloid biosynthetic genes and high mutation rate following tissue culture.</title>
        <authorList>
            <person name="Rajewski A."/>
            <person name="Carter-House D."/>
            <person name="Stajich J."/>
            <person name="Litt A."/>
        </authorList>
    </citation>
    <scope>NUCLEOTIDE SEQUENCE [LARGE SCALE GENOMIC DNA]</scope>
    <source>
        <strain evidence="2">AR-01</strain>
    </source>
</reference>
<sequence>MAPNASKGKGVAHSSHGNKRDVLRREKVKKGQRFSFGVLLTRFLRKKQIDEELVNYRPRYDPKELDVKKTKEPKGIYCLVLSISDARIDNFLSNLYDMQMLQLRMSRVTEEQLL</sequence>